<dbReference type="EMBL" id="CP022310">
    <property type="protein sequence ID" value="QDI67320.1"/>
    <property type="molecule type" value="Genomic_DNA"/>
</dbReference>
<keyword evidence="2" id="KW-1185">Reference proteome</keyword>
<dbReference type="KEGG" id="sast:CD934_00450"/>
<dbReference type="AlphaFoldDB" id="A0A514JJ36"/>
<evidence type="ECO:0000313" key="1">
    <source>
        <dbReference type="EMBL" id="QDI67320.1"/>
    </source>
</evidence>
<dbReference type="RefSeq" id="WP_142230872.1">
    <property type="nucleotide sequence ID" value="NZ_CP022310.1"/>
</dbReference>
<sequence>MDVTAQDAIEALRELERRLPDLFTLEPGMTDAELTEAEPRLPDGIRTLLRAVSAVHMAGDDRLDLDPRVTKAGSRWMWGPGEESRVLLSLATGDHFFVDVHPGTGEWGAVFSQSADFFSTYAYCARSLPEFLVDYAREALAHADRVKADPEEYDWEDEEFDILFPCESVWGGRADVHGTPVAELRGTDDPDLAEVVAGLPDEAVLVDLRTLEPPLLMKLRPTNRKQEEFVRLGRQRQFAVAVPENTPLPAHDAH</sequence>
<name>A0A514JJ36_9ACTN</name>
<dbReference type="Proteomes" id="UP000316215">
    <property type="component" value="Chromosome"/>
</dbReference>
<gene>
    <name evidence="1" type="ORF">CD934_00450</name>
</gene>
<reference evidence="1 2" key="1">
    <citation type="submission" date="2017-07" db="EMBL/GenBank/DDBJ databases">
        <title>The Complete Genome of Streptomyces asterosporus-ZSY.</title>
        <authorList>
            <person name="Zhang S."/>
        </authorList>
    </citation>
    <scope>NUCLEOTIDE SEQUENCE [LARGE SCALE GENOMIC DNA]</scope>
    <source>
        <strain evidence="1 2">DSM 41452</strain>
    </source>
</reference>
<organism evidence="1 2">
    <name type="scientific">Streptomyces calvus</name>
    <dbReference type="NCBI Taxonomy" id="67282"/>
    <lineage>
        <taxon>Bacteria</taxon>
        <taxon>Bacillati</taxon>
        <taxon>Actinomycetota</taxon>
        <taxon>Actinomycetes</taxon>
        <taxon>Kitasatosporales</taxon>
        <taxon>Streptomycetaceae</taxon>
        <taxon>Streptomyces</taxon>
    </lineage>
</organism>
<protein>
    <submittedName>
        <fullName evidence="1">Uncharacterized protein</fullName>
    </submittedName>
</protein>
<accession>A0A514JJ36</accession>
<evidence type="ECO:0000313" key="2">
    <source>
        <dbReference type="Proteomes" id="UP000316215"/>
    </source>
</evidence>
<proteinExistence type="predicted"/>